<evidence type="ECO:0000313" key="2">
    <source>
        <dbReference type="Proteomes" id="UP000828390"/>
    </source>
</evidence>
<proteinExistence type="predicted"/>
<keyword evidence="2" id="KW-1185">Reference proteome</keyword>
<name>A0A9D4S1I1_DREPO</name>
<sequence>MLNPVHEGITLIRFRCILDATQQLSLQVNKLFRTTCQVCQDCIITGPVLNSGSS</sequence>
<dbReference type="Proteomes" id="UP000828390">
    <property type="component" value="Unassembled WGS sequence"/>
</dbReference>
<organism evidence="1 2">
    <name type="scientific">Dreissena polymorpha</name>
    <name type="common">Zebra mussel</name>
    <name type="synonym">Mytilus polymorpha</name>
    <dbReference type="NCBI Taxonomy" id="45954"/>
    <lineage>
        <taxon>Eukaryota</taxon>
        <taxon>Metazoa</taxon>
        <taxon>Spiralia</taxon>
        <taxon>Lophotrochozoa</taxon>
        <taxon>Mollusca</taxon>
        <taxon>Bivalvia</taxon>
        <taxon>Autobranchia</taxon>
        <taxon>Heteroconchia</taxon>
        <taxon>Euheterodonta</taxon>
        <taxon>Imparidentia</taxon>
        <taxon>Neoheterodontei</taxon>
        <taxon>Myida</taxon>
        <taxon>Dreissenoidea</taxon>
        <taxon>Dreissenidae</taxon>
        <taxon>Dreissena</taxon>
    </lineage>
</organism>
<comment type="caution">
    <text evidence="1">The sequence shown here is derived from an EMBL/GenBank/DDBJ whole genome shotgun (WGS) entry which is preliminary data.</text>
</comment>
<gene>
    <name evidence="1" type="ORF">DPMN_011068</name>
</gene>
<accession>A0A9D4S1I1</accession>
<dbReference type="EMBL" id="JAIWYP010000001">
    <property type="protein sequence ID" value="KAH3887055.1"/>
    <property type="molecule type" value="Genomic_DNA"/>
</dbReference>
<reference evidence="1" key="2">
    <citation type="submission" date="2020-11" db="EMBL/GenBank/DDBJ databases">
        <authorList>
            <person name="McCartney M.A."/>
            <person name="Auch B."/>
            <person name="Kono T."/>
            <person name="Mallez S."/>
            <person name="Becker A."/>
            <person name="Gohl D.M."/>
            <person name="Silverstein K.A.T."/>
            <person name="Koren S."/>
            <person name="Bechman K.B."/>
            <person name="Herman A."/>
            <person name="Abrahante J.E."/>
            <person name="Garbe J."/>
        </authorList>
    </citation>
    <scope>NUCLEOTIDE SEQUENCE</scope>
    <source>
        <strain evidence="1">Duluth1</strain>
        <tissue evidence="1">Whole animal</tissue>
    </source>
</reference>
<dbReference type="AlphaFoldDB" id="A0A9D4S1I1"/>
<protein>
    <submittedName>
        <fullName evidence="1">Uncharacterized protein</fullName>
    </submittedName>
</protein>
<evidence type="ECO:0000313" key="1">
    <source>
        <dbReference type="EMBL" id="KAH3887055.1"/>
    </source>
</evidence>
<reference evidence="1" key="1">
    <citation type="journal article" date="2019" name="bioRxiv">
        <title>The Genome of the Zebra Mussel, Dreissena polymorpha: A Resource for Invasive Species Research.</title>
        <authorList>
            <person name="McCartney M.A."/>
            <person name="Auch B."/>
            <person name="Kono T."/>
            <person name="Mallez S."/>
            <person name="Zhang Y."/>
            <person name="Obille A."/>
            <person name="Becker A."/>
            <person name="Abrahante J.E."/>
            <person name="Garbe J."/>
            <person name="Badalamenti J.P."/>
            <person name="Herman A."/>
            <person name="Mangelson H."/>
            <person name="Liachko I."/>
            <person name="Sullivan S."/>
            <person name="Sone E.D."/>
            <person name="Koren S."/>
            <person name="Silverstein K.A.T."/>
            <person name="Beckman K.B."/>
            <person name="Gohl D.M."/>
        </authorList>
    </citation>
    <scope>NUCLEOTIDE SEQUENCE</scope>
    <source>
        <strain evidence="1">Duluth1</strain>
        <tissue evidence="1">Whole animal</tissue>
    </source>
</reference>